<accession>A0A0E9UDW1</accession>
<reference evidence="2" key="1">
    <citation type="submission" date="2014-11" db="EMBL/GenBank/DDBJ databases">
        <authorList>
            <person name="Amaro Gonzalez C."/>
        </authorList>
    </citation>
    <scope>NUCLEOTIDE SEQUENCE</scope>
</reference>
<proteinExistence type="predicted"/>
<keyword evidence="1" id="KW-0472">Membrane</keyword>
<protein>
    <submittedName>
        <fullName evidence="2">Uncharacterized protein</fullName>
    </submittedName>
</protein>
<keyword evidence="1" id="KW-1133">Transmembrane helix</keyword>
<keyword evidence="1" id="KW-0812">Transmembrane</keyword>
<sequence length="40" mass="4474">MYPSNHCKAFGSLRFSVLGVTTLTRCTVVLLLLVRSQSFK</sequence>
<evidence type="ECO:0000256" key="1">
    <source>
        <dbReference type="SAM" id="Phobius"/>
    </source>
</evidence>
<dbReference type="EMBL" id="GBXM01045429">
    <property type="protein sequence ID" value="JAH63148.1"/>
    <property type="molecule type" value="Transcribed_RNA"/>
</dbReference>
<evidence type="ECO:0000313" key="2">
    <source>
        <dbReference type="EMBL" id="JAH63148.1"/>
    </source>
</evidence>
<dbReference type="AlphaFoldDB" id="A0A0E9UDW1"/>
<organism evidence="2">
    <name type="scientific">Anguilla anguilla</name>
    <name type="common">European freshwater eel</name>
    <name type="synonym">Muraena anguilla</name>
    <dbReference type="NCBI Taxonomy" id="7936"/>
    <lineage>
        <taxon>Eukaryota</taxon>
        <taxon>Metazoa</taxon>
        <taxon>Chordata</taxon>
        <taxon>Craniata</taxon>
        <taxon>Vertebrata</taxon>
        <taxon>Euteleostomi</taxon>
        <taxon>Actinopterygii</taxon>
        <taxon>Neopterygii</taxon>
        <taxon>Teleostei</taxon>
        <taxon>Anguilliformes</taxon>
        <taxon>Anguillidae</taxon>
        <taxon>Anguilla</taxon>
    </lineage>
</organism>
<feature type="transmembrane region" description="Helical" evidence="1">
    <location>
        <begin position="12"/>
        <end position="34"/>
    </location>
</feature>
<name>A0A0E9UDW1_ANGAN</name>
<reference evidence="2" key="2">
    <citation type="journal article" date="2015" name="Fish Shellfish Immunol.">
        <title>Early steps in the European eel (Anguilla anguilla)-Vibrio vulnificus interaction in the gills: Role of the RtxA13 toxin.</title>
        <authorList>
            <person name="Callol A."/>
            <person name="Pajuelo D."/>
            <person name="Ebbesson L."/>
            <person name="Teles M."/>
            <person name="MacKenzie S."/>
            <person name="Amaro C."/>
        </authorList>
    </citation>
    <scope>NUCLEOTIDE SEQUENCE</scope>
</reference>